<dbReference type="PROSITE" id="PS51096">
    <property type="entry name" value="PTS_EIIA_TYPE_4"/>
    <property type="match status" value="1"/>
</dbReference>
<dbReference type="CDD" id="cd00009">
    <property type="entry name" value="AAA"/>
    <property type="match status" value="1"/>
</dbReference>
<dbReference type="Gene3D" id="3.40.50.510">
    <property type="entry name" value="Phosphotransferase system, mannose-type IIA component"/>
    <property type="match status" value="1"/>
</dbReference>
<evidence type="ECO:0000256" key="1">
    <source>
        <dbReference type="ARBA" id="ARBA00022679"/>
    </source>
</evidence>
<feature type="domain" description="PTS EIIA type-4" evidence="6">
    <location>
        <begin position="551"/>
        <end position="680"/>
    </location>
</feature>
<dbReference type="SUPFAM" id="SSF46785">
    <property type="entry name" value="Winged helix' DNA-binding domain"/>
    <property type="match status" value="1"/>
</dbReference>
<evidence type="ECO:0000256" key="2">
    <source>
        <dbReference type="ARBA" id="ARBA00022741"/>
    </source>
</evidence>
<dbReference type="Pfam" id="PF03610">
    <property type="entry name" value="EIIA-man"/>
    <property type="match status" value="1"/>
</dbReference>
<dbReference type="SMART" id="SM00382">
    <property type="entry name" value="AAA"/>
    <property type="match status" value="1"/>
</dbReference>
<dbReference type="InterPro" id="IPR027417">
    <property type="entry name" value="P-loop_NTPase"/>
</dbReference>
<dbReference type="InterPro" id="IPR025943">
    <property type="entry name" value="Sigma_54_int_dom_ATP-bd_2"/>
</dbReference>
<dbReference type="PROSITE" id="PS00675">
    <property type="entry name" value="SIGMA54_INTERACT_1"/>
    <property type="match status" value="1"/>
</dbReference>
<dbReference type="SUPFAM" id="SSF63520">
    <property type="entry name" value="PTS-regulatory domain, PRD"/>
    <property type="match status" value="2"/>
</dbReference>
<dbReference type="InterPro" id="IPR036634">
    <property type="entry name" value="PRD_sf"/>
</dbReference>
<dbReference type="GO" id="GO:0016020">
    <property type="term" value="C:membrane"/>
    <property type="evidence" value="ECO:0007669"/>
    <property type="project" value="InterPro"/>
</dbReference>
<feature type="domain" description="PRD" evidence="7">
    <location>
        <begin position="444"/>
        <end position="549"/>
    </location>
</feature>
<dbReference type="InterPro" id="IPR002078">
    <property type="entry name" value="Sigma_54_int"/>
</dbReference>
<evidence type="ECO:0000313" key="8">
    <source>
        <dbReference type="EMBL" id="PXW39565.1"/>
    </source>
</evidence>
<dbReference type="Pfam" id="PF00158">
    <property type="entry name" value="Sigma54_activat"/>
    <property type="match status" value="1"/>
</dbReference>
<keyword evidence="3" id="KW-0067">ATP-binding</keyword>
<feature type="domain" description="PRD" evidence="7">
    <location>
        <begin position="801"/>
        <end position="899"/>
    </location>
</feature>
<proteinExistence type="predicted"/>
<dbReference type="InterPro" id="IPR011608">
    <property type="entry name" value="PRD"/>
</dbReference>
<feature type="domain" description="Sigma-54 factor interaction" evidence="5">
    <location>
        <begin position="93"/>
        <end position="327"/>
    </location>
</feature>
<dbReference type="Proteomes" id="UP000247485">
    <property type="component" value="Unassembled WGS sequence"/>
</dbReference>
<comment type="caution">
    <text evidence="8">The sequence shown here is derived from an EMBL/GenBank/DDBJ whole genome shotgun (WGS) entry which is preliminary data.</text>
</comment>
<dbReference type="Gene3D" id="3.40.50.300">
    <property type="entry name" value="P-loop containing nucleotide triphosphate hydrolases"/>
    <property type="match status" value="1"/>
</dbReference>
<dbReference type="PANTHER" id="PTHR32071:SF38">
    <property type="entry name" value="PSP OPERON TRANSCRIPTIONAL ACTIVATOR"/>
    <property type="match status" value="1"/>
</dbReference>
<organism evidence="8 9">
    <name type="scientific">Klebsiella oxytoca</name>
    <dbReference type="NCBI Taxonomy" id="571"/>
    <lineage>
        <taxon>Bacteria</taxon>
        <taxon>Pseudomonadati</taxon>
        <taxon>Pseudomonadota</taxon>
        <taxon>Gammaproteobacteria</taxon>
        <taxon>Enterobacterales</taxon>
        <taxon>Enterobacteriaceae</taxon>
        <taxon>Klebsiella/Raoultella group</taxon>
        <taxon>Klebsiella</taxon>
    </lineage>
</organism>
<dbReference type="InterPro" id="IPR004701">
    <property type="entry name" value="PTS_EIIA_man-typ"/>
</dbReference>
<evidence type="ECO:0000259" key="5">
    <source>
        <dbReference type="PROSITE" id="PS50045"/>
    </source>
</evidence>
<dbReference type="SUPFAM" id="SSF53062">
    <property type="entry name" value="PTS system fructose IIA component-like"/>
    <property type="match status" value="1"/>
</dbReference>
<reference evidence="8 9" key="1">
    <citation type="submission" date="2018-05" db="EMBL/GenBank/DDBJ databases">
        <title>Freshwater and sediment microbial communities from various areas in North America, analyzing microbe dynamics in response to fracking.</title>
        <authorList>
            <person name="Lamendella R."/>
        </authorList>
    </citation>
    <scope>NUCLEOTIDE SEQUENCE [LARGE SCALE GENOMIC DNA]</scope>
    <source>
        <strain evidence="8 9">67</strain>
    </source>
</reference>
<dbReference type="EMBL" id="QJJG01000019">
    <property type="protein sequence ID" value="PXW39565.1"/>
    <property type="molecule type" value="Genomic_DNA"/>
</dbReference>
<evidence type="ECO:0000256" key="3">
    <source>
        <dbReference type="ARBA" id="ARBA00022840"/>
    </source>
</evidence>
<dbReference type="SUPFAM" id="SSF52540">
    <property type="entry name" value="P-loop containing nucleoside triphosphate hydrolases"/>
    <property type="match status" value="1"/>
</dbReference>
<dbReference type="InterPro" id="IPR036662">
    <property type="entry name" value="PTS_EIIA_man-typ_sf"/>
</dbReference>
<dbReference type="GO" id="GO:0005524">
    <property type="term" value="F:ATP binding"/>
    <property type="evidence" value="ECO:0007669"/>
    <property type="project" value="UniProtKB-KW"/>
</dbReference>
<evidence type="ECO:0000259" key="7">
    <source>
        <dbReference type="PROSITE" id="PS51372"/>
    </source>
</evidence>
<dbReference type="PANTHER" id="PTHR32071">
    <property type="entry name" value="TRANSCRIPTIONAL REGULATORY PROTEIN"/>
    <property type="match status" value="1"/>
</dbReference>
<accession>A0A318FH54</accession>
<gene>
    <name evidence="8" type="ORF">DET57_11950</name>
</gene>
<dbReference type="InterPro" id="IPR036388">
    <property type="entry name" value="WH-like_DNA-bd_sf"/>
</dbReference>
<dbReference type="GO" id="GO:0006355">
    <property type="term" value="P:regulation of DNA-templated transcription"/>
    <property type="evidence" value="ECO:0007669"/>
    <property type="project" value="InterPro"/>
</dbReference>
<name>A0A318FH54_KLEOX</name>
<dbReference type="Gene3D" id="1.10.1790.10">
    <property type="entry name" value="PRD domain"/>
    <property type="match status" value="1"/>
</dbReference>
<evidence type="ECO:0000313" key="9">
    <source>
        <dbReference type="Proteomes" id="UP000247485"/>
    </source>
</evidence>
<dbReference type="CDD" id="cd00133">
    <property type="entry name" value="PTS_IIB"/>
    <property type="match status" value="1"/>
</dbReference>
<dbReference type="Pfam" id="PF00874">
    <property type="entry name" value="PRD"/>
    <property type="match status" value="2"/>
</dbReference>
<dbReference type="PROSITE" id="PS00676">
    <property type="entry name" value="SIGMA54_INTERACT_2"/>
    <property type="match status" value="1"/>
</dbReference>
<sequence>MRIDRIFKKLQSMQVPDGVTAQELADLLGYSRANVSHELNKLTLSGKVKKVHGKPVRFFPVEPRQSENHPVSVLKSLNTENKDIKKISILGKFSQDNPSLYAAIEQAKAAVLYPPNGMNILILGETGVGKSMFAELLYDFAKDNQLVKNDSNLIVFNCADYANNPQLLVSQLFGSKKGAYTGLDENRVGLIEKAHGGILFLDEVHRLPPEGQEMFFTFIDKGTFRRMGETDTLRQADVRIFAATTEKPESHLLRTFTRRFPMILRLPSLKERTFQERNNLVNFFINAEAQHLNAPIHVSANSLNAFMSYECENNIGQLRTDIKFSCANAYAEYISGKKPNISVVSRILPEHVKAALLENVEHRKVWNGYMPAKTSVSIYYPDQAFDYTGELPDNTVYDALHELFESSSPESMPELVDVENAITTFFRENYNHANKHSNYKIENLISGNILTLADDIITICESELHKNFRPEFKYALAKHIESTLERVKANKKIYHPNLNKIRVELPRLFNLALDSLRLIERQLEVTLPIDEAGFLAMILLYDEVSNRKDTHTKVIVVMHGEAAASSIAETANHLMGVNIAHGFNLPLDVKPQLITDNIIDFINSEEHISDVLLLVDMGSLTHIGNVIEEHTGIRTRTLQLVSTLHVIEAVQKSISGLKADDLYNEVLNVFSILDQATETIPSPGDAEQKLAILTICTSGEGSAKVLQNIIEESFSYRKNYLDVIPVEFTDAQQFVLEYEKIASTHIIIAAISPLELSLTVPVFNVNIVSTDAGINQLQQLIDIETTAQLMIEPLRSMLNNISPGDILPDIRYFIQQCAESLNISVTSNMIIGICMHMACLIDRLSSSKNNNPCKHMEKPDSPVNNILMNHIMPLCEKYSVVVNNAELDVIAKFFKQSNK</sequence>
<dbReference type="GO" id="GO:0009401">
    <property type="term" value="P:phosphoenolpyruvate-dependent sugar phosphotransferase system"/>
    <property type="evidence" value="ECO:0007669"/>
    <property type="project" value="InterPro"/>
</dbReference>
<dbReference type="InterPro" id="IPR003593">
    <property type="entry name" value="AAA+_ATPase"/>
</dbReference>
<keyword evidence="4" id="KW-0238">DNA-binding</keyword>
<keyword evidence="1" id="KW-0808">Transferase</keyword>
<dbReference type="Gene3D" id="1.10.10.10">
    <property type="entry name" value="Winged helix-like DNA-binding domain superfamily/Winged helix DNA-binding domain"/>
    <property type="match status" value="1"/>
</dbReference>
<dbReference type="GO" id="GO:0016740">
    <property type="term" value="F:transferase activity"/>
    <property type="evidence" value="ECO:0007669"/>
    <property type="project" value="UniProtKB-KW"/>
</dbReference>
<evidence type="ECO:0000256" key="4">
    <source>
        <dbReference type="ARBA" id="ARBA00023125"/>
    </source>
</evidence>
<dbReference type="InterPro" id="IPR036390">
    <property type="entry name" value="WH_DNA-bd_sf"/>
</dbReference>
<dbReference type="PROSITE" id="PS51372">
    <property type="entry name" value="PRD_2"/>
    <property type="match status" value="2"/>
</dbReference>
<dbReference type="PROSITE" id="PS50045">
    <property type="entry name" value="SIGMA54_INTERACT_4"/>
    <property type="match status" value="1"/>
</dbReference>
<dbReference type="AlphaFoldDB" id="A0A318FH54"/>
<keyword evidence="2" id="KW-0547">Nucleotide-binding</keyword>
<dbReference type="GO" id="GO:0003677">
    <property type="term" value="F:DNA binding"/>
    <property type="evidence" value="ECO:0007669"/>
    <property type="project" value="UniProtKB-KW"/>
</dbReference>
<dbReference type="RefSeq" id="WP_110276329.1">
    <property type="nucleotide sequence ID" value="NZ_QJJG01000019.1"/>
</dbReference>
<protein>
    <submittedName>
        <fullName evidence="8">Transcriptional regulator with AAA-type ATPase domain</fullName>
    </submittedName>
</protein>
<evidence type="ECO:0000259" key="6">
    <source>
        <dbReference type="PROSITE" id="PS51096"/>
    </source>
</evidence>
<dbReference type="InterPro" id="IPR025662">
    <property type="entry name" value="Sigma_54_int_dom_ATP-bd_1"/>
</dbReference>